<proteinExistence type="predicted"/>
<protein>
    <recommendedName>
        <fullName evidence="1">AbiEi antitoxin N-terminal domain-containing protein</fullName>
    </recommendedName>
</protein>
<dbReference type="Pfam" id="PF13338">
    <property type="entry name" value="AbiEi_4"/>
    <property type="match status" value="1"/>
</dbReference>
<dbReference type="Proteomes" id="UP000077342">
    <property type="component" value="Unassembled WGS sequence"/>
</dbReference>
<organism evidence="2 3">
    <name type="scientific">Mycobacterium ostraviense</name>
    <dbReference type="NCBI Taxonomy" id="2738409"/>
    <lineage>
        <taxon>Bacteria</taxon>
        <taxon>Bacillati</taxon>
        <taxon>Actinomycetota</taxon>
        <taxon>Actinomycetes</taxon>
        <taxon>Mycobacteriales</taxon>
        <taxon>Mycobacteriaceae</taxon>
        <taxon>Mycobacterium</taxon>
    </lineage>
</organism>
<reference evidence="3" key="1">
    <citation type="submission" date="2016-04" db="EMBL/GenBank/DDBJ databases">
        <authorList>
            <person name="Strapagiel D."/>
            <person name="Borowka P."/>
            <person name="Marciniak B."/>
            <person name="Bakula Z."/>
            <person name="Van Ingen J."/>
            <person name="Safianowska A."/>
            <person name="Dziadek J."/>
            <person name="Jagielski T."/>
        </authorList>
    </citation>
    <scope>NUCLEOTIDE SEQUENCE [LARGE SCALE GENOMIC DNA]</scope>
    <source>
        <strain evidence="3">1010001458</strain>
    </source>
</reference>
<gene>
    <name evidence="2" type="ORF">A4G28_06040</name>
</gene>
<dbReference type="RefSeq" id="WP_075510469.1">
    <property type="nucleotide sequence ID" value="NZ_CP089224.1"/>
</dbReference>
<keyword evidence="3" id="KW-1185">Reference proteome</keyword>
<dbReference type="InterPro" id="IPR025159">
    <property type="entry name" value="AbiEi_N"/>
</dbReference>
<feature type="domain" description="AbiEi antitoxin N-terminal" evidence="1">
    <location>
        <begin position="9"/>
        <end position="51"/>
    </location>
</feature>
<dbReference type="EMBL" id="LWCI01000102">
    <property type="protein sequence ID" value="KZS62921.1"/>
    <property type="molecule type" value="Genomic_DNA"/>
</dbReference>
<evidence type="ECO:0000313" key="3">
    <source>
        <dbReference type="Proteomes" id="UP000077342"/>
    </source>
</evidence>
<evidence type="ECO:0000259" key="1">
    <source>
        <dbReference type="Pfam" id="PF13338"/>
    </source>
</evidence>
<evidence type="ECO:0000313" key="2">
    <source>
        <dbReference type="EMBL" id="KZS62921.1"/>
    </source>
</evidence>
<accession>A0A164AXU4</accession>
<sequence length="187" mass="20510">MTYRQDLWEIAAEHHGIFTTRQAEDAGVPGVEVRKLAARGALTRLGHGVYRHLGVPADKWTELAATLARVGEDAFLEGDTVLAMFNLALVNPPKIFIGTPRRRRTAPPPHTVVTVRPRATEDGLTTYEGLRCVTVRRALLDGVPHLLSERVSQAVAEAQRRELIDERDAAEIRGAIAAQNRLLAQAG</sequence>
<dbReference type="AlphaFoldDB" id="A0A164AXU4"/>
<name>A0A164AXU4_9MYCO</name>
<comment type="caution">
    <text evidence="2">The sequence shown here is derived from an EMBL/GenBank/DDBJ whole genome shotgun (WGS) entry which is preliminary data.</text>
</comment>